<gene>
    <name evidence="2" type="ORF">SPM_001605</name>
</gene>
<keyword evidence="1" id="KW-1133">Transmembrane helix</keyword>
<reference evidence="2 3" key="1">
    <citation type="journal article" date="2012" name="J. Proteome Res.">
        <title>Application of Spiroplasma melliferum proteogenomic profiling for the discovery of virulence factors and pathogenicity mechanisms in host-associated spiroplasmas.</title>
        <authorList>
            <person name="Alexeev D."/>
            <person name="Kostrjukova E."/>
            <person name="Aliper A."/>
            <person name="Popenko A."/>
            <person name="Bazaleev N."/>
            <person name="Tyakht A."/>
            <person name="Selezneva O."/>
            <person name="Akopian T."/>
            <person name="Prichodko E."/>
            <person name="Kondratov I."/>
            <person name="Chukin M."/>
            <person name="Demina I."/>
            <person name="Galyamina M."/>
            <person name="Kamashev D."/>
            <person name="Vanyushkina A."/>
            <person name="Ladygina V."/>
            <person name="Levitskii S."/>
            <person name="Lazarev V."/>
            <person name="Govorun V."/>
        </authorList>
    </citation>
    <scope>NUCLEOTIDE SEQUENCE [LARGE SCALE GENOMIC DNA]</scope>
    <source>
        <strain evidence="2 3">KC3</strain>
    </source>
</reference>
<protein>
    <recommendedName>
        <fullName evidence="4">Transmembrane protein</fullName>
    </recommendedName>
</protein>
<feature type="transmembrane region" description="Helical" evidence="1">
    <location>
        <begin position="186"/>
        <end position="211"/>
    </location>
</feature>
<sequence>MNRLFFEINYIDWPLILFIAKILVFFAVVYFASYLTNLTVLKKKIKQSLTIIFLVGIQISFYFLLMDTTNLLVLRNLLTLTVCLISLWILIGKQLLPNYYNDSIICLFSIVFKVSLITIFAIHKATIKDSDNMIIVIFLGLISFIATIYFFKQYWTKYLKIVLINKILAYINTFKPFHYALNENNISLVLFSQNVFVLISLAFSVNSTVMFKKLSLILKKQNIQENFSFINVCELDNAIKSLQMHMLVNKRSEKELKIIVNGYQRECLN</sequence>
<proteinExistence type="predicted"/>
<dbReference type="AlphaFoldDB" id="A0AAI9T3W1"/>
<evidence type="ECO:0000256" key="1">
    <source>
        <dbReference type="SAM" id="Phobius"/>
    </source>
</evidence>
<keyword evidence="1" id="KW-0812">Transmembrane</keyword>
<accession>A0AAI9T3W1</accession>
<name>A0AAI9T3W1_SPIME</name>
<comment type="caution">
    <text evidence="2">The sequence shown here is derived from an EMBL/GenBank/DDBJ whole genome shotgun (WGS) entry which is preliminary data.</text>
</comment>
<feature type="transmembrane region" description="Helical" evidence="1">
    <location>
        <begin position="103"/>
        <end position="122"/>
    </location>
</feature>
<organism evidence="2 3">
    <name type="scientific">Spiroplasma melliferum KC3</name>
    <dbReference type="NCBI Taxonomy" id="570509"/>
    <lineage>
        <taxon>Bacteria</taxon>
        <taxon>Bacillati</taxon>
        <taxon>Mycoplasmatota</taxon>
        <taxon>Mollicutes</taxon>
        <taxon>Entomoplasmatales</taxon>
        <taxon>Spiroplasmataceae</taxon>
        <taxon>Spiroplasma</taxon>
    </lineage>
</organism>
<dbReference type="EMBL" id="AGBZ02000001">
    <property type="protein sequence ID" value="KAI92746.1"/>
    <property type="molecule type" value="Genomic_DNA"/>
</dbReference>
<feature type="transmembrane region" description="Helical" evidence="1">
    <location>
        <begin position="72"/>
        <end position="91"/>
    </location>
</feature>
<feature type="transmembrane region" description="Helical" evidence="1">
    <location>
        <begin position="15"/>
        <end position="36"/>
    </location>
</feature>
<feature type="transmembrane region" description="Helical" evidence="1">
    <location>
        <begin position="134"/>
        <end position="151"/>
    </location>
</feature>
<feature type="transmembrane region" description="Helical" evidence="1">
    <location>
        <begin position="48"/>
        <end position="66"/>
    </location>
</feature>
<evidence type="ECO:0000313" key="2">
    <source>
        <dbReference type="EMBL" id="KAI92746.1"/>
    </source>
</evidence>
<dbReference type="Proteomes" id="UP000004057">
    <property type="component" value="Unassembled WGS sequence"/>
</dbReference>
<evidence type="ECO:0000313" key="3">
    <source>
        <dbReference type="Proteomes" id="UP000004057"/>
    </source>
</evidence>
<dbReference type="RefSeq" id="WP_004027858.1">
    <property type="nucleotide sequence ID" value="NZ_AGBZ02000001.1"/>
</dbReference>
<keyword evidence="1" id="KW-0472">Membrane</keyword>
<evidence type="ECO:0008006" key="4">
    <source>
        <dbReference type="Google" id="ProtNLM"/>
    </source>
</evidence>